<dbReference type="RefSeq" id="WP_189497555.1">
    <property type="nucleotide sequence ID" value="NZ_BMZT01000007.1"/>
</dbReference>
<dbReference type="InterPro" id="IPR014004">
    <property type="entry name" value="Transpt-assoc_nodulatn_dom_bac"/>
</dbReference>
<keyword evidence="1" id="KW-0732">Signal</keyword>
<accession>A0ABV6SXM4</accession>
<dbReference type="PANTHER" id="PTHR34606:SF15">
    <property type="entry name" value="BON DOMAIN-CONTAINING PROTEIN"/>
    <property type="match status" value="1"/>
</dbReference>
<feature type="chain" id="PRO_5046044587" evidence="1">
    <location>
        <begin position="28"/>
        <end position="118"/>
    </location>
</feature>
<dbReference type="Proteomes" id="UP001589898">
    <property type="component" value="Unassembled WGS sequence"/>
</dbReference>
<dbReference type="Pfam" id="PF04972">
    <property type="entry name" value="BON"/>
    <property type="match status" value="1"/>
</dbReference>
<evidence type="ECO:0000313" key="3">
    <source>
        <dbReference type="EMBL" id="MFC0717687.1"/>
    </source>
</evidence>
<evidence type="ECO:0000259" key="2">
    <source>
        <dbReference type="PROSITE" id="PS50914"/>
    </source>
</evidence>
<keyword evidence="4" id="KW-1185">Reference proteome</keyword>
<name>A0ABV6SXM4_9GAMM</name>
<dbReference type="InterPro" id="IPR007055">
    <property type="entry name" value="BON_dom"/>
</dbReference>
<dbReference type="EMBL" id="JBHLTF010000029">
    <property type="protein sequence ID" value="MFC0717687.1"/>
    <property type="molecule type" value="Genomic_DNA"/>
</dbReference>
<protein>
    <submittedName>
        <fullName evidence="3">BON domain-containing protein</fullName>
    </submittedName>
</protein>
<evidence type="ECO:0000313" key="4">
    <source>
        <dbReference type="Proteomes" id="UP001589898"/>
    </source>
</evidence>
<evidence type="ECO:0000256" key="1">
    <source>
        <dbReference type="SAM" id="SignalP"/>
    </source>
</evidence>
<dbReference type="InterPro" id="IPR051686">
    <property type="entry name" value="Lipoprotein_DolP"/>
</dbReference>
<proteinExistence type="predicted"/>
<gene>
    <name evidence="3" type="ORF">ACFFFU_07980</name>
</gene>
<reference evidence="3 4" key="1">
    <citation type="submission" date="2024-09" db="EMBL/GenBank/DDBJ databases">
        <authorList>
            <person name="Sun Q."/>
            <person name="Mori K."/>
        </authorList>
    </citation>
    <scope>NUCLEOTIDE SEQUENCE [LARGE SCALE GENOMIC DNA]</scope>
    <source>
        <strain evidence="3 4">KCTC 52403</strain>
    </source>
</reference>
<dbReference type="PROSITE" id="PS50914">
    <property type="entry name" value="BON"/>
    <property type="match status" value="1"/>
</dbReference>
<comment type="caution">
    <text evidence="3">The sequence shown here is derived from an EMBL/GenBank/DDBJ whole genome shotgun (WGS) entry which is preliminary data.</text>
</comment>
<sequence>MTSLRIQNGTLMATALSLLLAGGHAIANDDPKTHAGHVAGDSDQPVGDTWITTKVKTSLLADEDVAGLEIDVETVNGVVTLRGDVASQAQVDEARRIAAGIEGVTDVDASGLTVDATE</sequence>
<dbReference type="PANTHER" id="PTHR34606">
    <property type="entry name" value="BON DOMAIN-CONTAINING PROTEIN"/>
    <property type="match status" value="1"/>
</dbReference>
<feature type="signal peptide" evidence="1">
    <location>
        <begin position="1"/>
        <end position="27"/>
    </location>
</feature>
<feature type="domain" description="BON" evidence="2">
    <location>
        <begin position="47"/>
        <end position="116"/>
    </location>
</feature>
<organism evidence="3 4">
    <name type="scientific">Luteimonas padinae</name>
    <dbReference type="NCBI Taxonomy" id="1714359"/>
    <lineage>
        <taxon>Bacteria</taxon>
        <taxon>Pseudomonadati</taxon>
        <taxon>Pseudomonadota</taxon>
        <taxon>Gammaproteobacteria</taxon>
        <taxon>Lysobacterales</taxon>
        <taxon>Lysobacteraceae</taxon>
        <taxon>Luteimonas</taxon>
    </lineage>
</organism>
<dbReference type="SMART" id="SM00749">
    <property type="entry name" value="BON"/>
    <property type="match status" value="1"/>
</dbReference>
<dbReference type="Gene3D" id="3.30.1340.30">
    <property type="match status" value="1"/>
</dbReference>